<dbReference type="Pfam" id="PF13407">
    <property type="entry name" value="Peripla_BP_4"/>
    <property type="match status" value="1"/>
</dbReference>
<dbReference type="SUPFAM" id="SSF53822">
    <property type="entry name" value="Periplasmic binding protein-like I"/>
    <property type="match status" value="1"/>
</dbReference>
<dbReference type="InterPro" id="IPR025997">
    <property type="entry name" value="SBP_2_dom"/>
</dbReference>
<name>A0AAW9HKZ6_9ACTO</name>
<dbReference type="RefSeq" id="WP_320753029.1">
    <property type="nucleotide sequence ID" value="NZ_JAWNFV010000004.1"/>
</dbReference>
<dbReference type="InterPro" id="IPR050555">
    <property type="entry name" value="Bact_Solute-Bind_Prot2"/>
</dbReference>
<feature type="signal peptide" evidence="3">
    <location>
        <begin position="1"/>
        <end position="20"/>
    </location>
</feature>
<keyword evidence="3" id="KW-0732">Signal</keyword>
<dbReference type="AlphaFoldDB" id="A0AAW9HKZ6"/>
<proteinExistence type="inferred from homology"/>
<dbReference type="PANTHER" id="PTHR30036:SF7">
    <property type="entry name" value="ABC TRANSPORTER PERIPLASMIC-BINDING PROTEIN YPHF"/>
    <property type="match status" value="1"/>
</dbReference>
<evidence type="ECO:0000313" key="6">
    <source>
        <dbReference type="Proteomes" id="UP001288320"/>
    </source>
</evidence>
<evidence type="ECO:0000256" key="1">
    <source>
        <dbReference type="ARBA" id="ARBA00004196"/>
    </source>
</evidence>
<dbReference type="Proteomes" id="UP001288320">
    <property type="component" value="Unassembled WGS sequence"/>
</dbReference>
<feature type="chain" id="PRO_5043432279" evidence="3">
    <location>
        <begin position="21"/>
        <end position="342"/>
    </location>
</feature>
<sequence length="342" mass="36567">MGKKFWAAACATLVSLSLTACGGGIVGGGKNSGNDDVKNIVLVAKQEGIPWFDDMRSGVEKFGKDHEGKVSARQIAPDSGDPAKQAQMISDLLSQDVDAIVVVPNDPQALQPVIKQAREKGIVVISHEASNIAENVDYDIEAFDNKTFGEAFAENVAQGMGGKGQLAAVVGSHTMETHMAWYNAAVKYLEKNYPEIELVSAQPYEDNNDDAKARAVATEILNTYPDLKGFIGTSVSAGANMAAVLQERNNKNVAVSTLGIPSVTMPYIESGWVYYAQTWRPADAGYAACELALQKLEGQEIKTGSTLKSPGYESVSVDGQMVYGEAPLILKKGDFSDGKYPF</sequence>
<evidence type="ECO:0000256" key="2">
    <source>
        <dbReference type="ARBA" id="ARBA00007639"/>
    </source>
</evidence>
<evidence type="ECO:0000259" key="4">
    <source>
        <dbReference type="Pfam" id="PF13407"/>
    </source>
</evidence>
<protein>
    <submittedName>
        <fullName evidence="5">Autoinducer 2 ABC transporter substrate-binding protein</fullName>
    </submittedName>
</protein>
<accession>A0AAW9HKZ6</accession>
<comment type="subcellular location">
    <subcellularLocation>
        <location evidence="1">Cell envelope</location>
    </subcellularLocation>
</comment>
<comment type="similarity">
    <text evidence="2">Belongs to the bacterial solute-binding protein 2 family.</text>
</comment>
<dbReference type="GO" id="GO:0030288">
    <property type="term" value="C:outer membrane-bounded periplasmic space"/>
    <property type="evidence" value="ECO:0007669"/>
    <property type="project" value="TreeGrafter"/>
</dbReference>
<evidence type="ECO:0000256" key="3">
    <source>
        <dbReference type="SAM" id="SignalP"/>
    </source>
</evidence>
<evidence type="ECO:0000313" key="5">
    <source>
        <dbReference type="EMBL" id="MDY5140304.1"/>
    </source>
</evidence>
<dbReference type="PANTHER" id="PTHR30036">
    <property type="entry name" value="D-XYLOSE-BINDING PERIPLASMIC PROTEIN"/>
    <property type="match status" value="1"/>
</dbReference>
<gene>
    <name evidence="5" type="ORF">R6G74_03085</name>
</gene>
<dbReference type="InterPro" id="IPR028082">
    <property type="entry name" value="Peripla_BP_I"/>
</dbReference>
<feature type="domain" description="Periplasmic binding protein" evidence="4">
    <location>
        <begin position="40"/>
        <end position="300"/>
    </location>
</feature>
<organism evidence="5 6">
    <name type="scientific">Actinotignum timonense</name>
    <dbReference type="NCBI Taxonomy" id="1870995"/>
    <lineage>
        <taxon>Bacteria</taxon>
        <taxon>Bacillati</taxon>
        <taxon>Actinomycetota</taxon>
        <taxon>Actinomycetes</taxon>
        <taxon>Actinomycetales</taxon>
        <taxon>Actinomycetaceae</taxon>
        <taxon>Actinotignum</taxon>
    </lineage>
</organism>
<dbReference type="CDD" id="cd20001">
    <property type="entry name" value="PBP1_LsrB_Quorum_Sensing-like"/>
    <property type="match status" value="1"/>
</dbReference>
<dbReference type="PROSITE" id="PS51257">
    <property type="entry name" value="PROKAR_LIPOPROTEIN"/>
    <property type="match status" value="1"/>
</dbReference>
<dbReference type="GO" id="GO:0030246">
    <property type="term" value="F:carbohydrate binding"/>
    <property type="evidence" value="ECO:0007669"/>
    <property type="project" value="TreeGrafter"/>
</dbReference>
<dbReference type="Gene3D" id="3.40.50.2300">
    <property type="match status" value="2"/>
</dbReference>
<comment type="caution">
    <text evidence="5">The sequence shown here is derived from an EMBL/GenBank/DDBJ whole genome shotgun (WGS) entry which is preliminary data.</text>
</comment>
<reference evidence="5" key="1">
    <citation type="submission" date="2023-10" db="EMBL/GenBank/DDBJ databases">
        <title>Whole Genome based description of the genera Actinobaculum and Actinotignum reveals a complex phylogenetic relationship within the species included in the genus Actinotignum.</title>
        <authorList>
            <person name="Jensen C.S."/>
            <person name="Dargis R."/>
            <person name="Kemp M."/>
            <person name="Christensen J.J."/>
        </authorList>
    </citation>
    <scope>NUCLEOTIDE SEQUENCE</scope>
    <source>
        <strain evidence="5">SLA_B245</strain>
    </source>
</reference>
<dbReference type="EMBL" id="JAWNFV010000004">
    <property type="protein sequence ID" value="MDY5140304.1"/>
    <property type="molecule type" value="Genomic_DNA"/>
</dbReference>